<name>A0ABS5A5P1_9PSEU</name>
<accession>A0ABS5A5P1</accession>
<keyword evidence="8" id="KW-1185">Reference proteome</keyword>
<dbReference type="NCBIfam" id="TIGR02734">
    <property type="entry name" value="crtI_fam"/>
    <property type="match status" value="1"/>
</dbReference>
<dbReference type="EMBL" id="JAGIOO010000001">
    <property type="protein sequence ID" value="MBP2471557.1"/>
    <property type="molecule type" value="Genomic_DNA"/>
</dbReference>
<gene>
    <name evidence="7" type="ORF">JOF53_000429</name>
</gene>
<dbReference type="InterPro" id="IPR014105">
    <property type="entry name" value="Carotenoid/retinoid_OxRdtase"/>
</dbReference>
<reference evidence="7 8" key="1">
    <citation type="submission" date="2021-03" db="EMBL/GenBank/DDBJ databases">
        <title>Sequencing the genomes of 1000 actinobacteria strains.</title>
        <authorList>
            <person name="Klenk H.-P."/>
        </authorList>
    </citation>
    <scope>NUCLEOTIDE SEQUENCE [LARGE SCALE GENOMIC DNA]</scope>
    <source>
        <strain evidence="7 8">DSM 44580</strain>
    </source>
</reference>
<dbReference type="SUPFAM" id="SSF51905">
    <property type="entry name" value="FAD/NAD(P)-binding domain"/>
    <property type="match status" value="1"/>
</dbReference>
<dbReference type="PANTHER" id="PTHR43734">
    <property type="entry name" value="PHYTOENE DESATURASE"/>
    <property type="match status" value="1"/>
</dbReference>
<dbReference type="EC" id="1.3.99.26" evidence="7"/>
<evidence type="ECO:0000256" key="2">
    <source>
        <dbReference type="ARBA" id="ARBA00006046"/>
    </source>
</evidence>
<evidence type="ECO:0000313" key="8">
    <source>
        <dbReference type="Proteomes" id="UP001519363"/>
    </source>
</evidence>
<dbReference type="Pfam" id="PF01593">
    <property type="entry name" value="Amino_oxidase"/>
    <property type="match status" value="1"/>
</dbReference>
<dbReference type="RefSeq" id="WP_086782736.1">
    <property type="nucleotide sequence ID" value="NZ_JAGIOO010000001.1"/>
</dbReference>
<dbReference type="EC" id="1.3.99.28" evidence="7"/>
<evidence type="ECO:0000256" key="4">
    <source>
        <dbReference type="ARBA" id="ARBA00023002"/>
    </source>
</evidence>
<evidence type="ECO:0000313" key="7">
    <source>
        <dbReference type="EMBL" id="MBP2471557.1"/>
    </source>
</evidence>
<organism evidence="7 8">
    <name type="scientific">Crossiella equi</name>
    <dbReference type="NCBI Taxonomy" id="130796"/>
    <lineage>
        <taxon>Bacteria</taxon>
        <taxon>Bacillati</taxon>
        <taxon>Actinomycetota</taxon>
        <taxon>Actinomycetes</taxon>
        <taxon>Pseudonocardiales</taxon>
        <taxon>Pseudonocardiaceae</taxon>
        <taxon>Crossiella</taxon>
    </lineage>
</organism>
<dbReference type="InterPro" id="IPR008150">
    <property type="entry name" value="Phytoene_DH_bac_CS"/>
</dbReference>
<dbReference type="EC" id="1.3.99.29" evidence="7"/>
<feature type="domain" description="Amine oxidase" evidence="6">
    <location>
        <begin position="18"/>
        <end position="487"/>
    </location>
</feature>
<sequence>MRRVTGRTDHVLVVGGGLAGLAAALHLRGTGREVTVLERAPHPGGRAGRLDVDGFRLDTGPTVLTMPELAEDALRAVGDSLANRVELLPLHPAYQARFADGSTLPVHTDGEAMAEEIRRFAGPEDARGYLRLRDWLGRLYAVQRDRFIGANFDSPLDLVGPSLARLAALGGFGRLGPAIGRHLRDPRLRRVFSFQSLYAGLAPQHALAAYAVIAYMDTVAGVWFPRGGMRALPQAMADAALAAGVDIRYGQTVESLEGRGGRVLAAHTQYDRVPCDAIVLTTDLSTSYELLGTRPRRPARLRWAPSCVVVHLAASSTVPDLAHHTISFGQAWEQTFEDIIHRGQLMADPSLLLTTPSVTDPALAPPGRAGHFLLAPCPNLAAAPLEWERLGPRYADELVTLLARRGLVPDEDALTRLALVTPADWAREGLTAGTPFALAHTFAQTGPFRPGNLPKPFANVVLAGAGTTPGVGIPPVLISGRLAAERISGAVSGRGTRSSG</sequence>
<dbReference type="Gene3D" id="3.50.50.60">
    <property type="entry name" value="FAD/NAD(P)-binding domain"/>
    <property type="match status" value="2"/>
</dbReference>
<evidence type="ECO:0000256" key="3">
    <source>
        <dbReference type="ARBA" id="ARBA00022746"/>
    </source>
</evidence>
<dbReference type="InterPro" id="IPR036188">
    <property type="entry name" value="FAD/NAD-bd_sf"/>
</dbReference>
<dbReference type="Proteomes" id="UP001519363">
    <property type="component" value="Unassembled WGS sequence"/>
</dbReference>
<dbReference type="PRINTS" id="PR00419">
    <property type="entry name" value="ADXRDTASE"/>
</dbReference>
<evidence type="ECO:0000256" key="1">
    <source>
        <dbReference type="ARBA" id="ARBA00004829"/>
    </source>
</evidence>
<comment type="caution">
    <text evidence="7">The sequence shown here is derived from an EMBL/GenBank/DDBJ whole genome shotgun (WGS) entry which is preliminary data.</text>
</comment>
<dbReference type="EC" id="1.3.99.31" evidence="7"/>
<dbReference type="InterPro" id="IPR002937">
    <property type="entry name" value="Amino_oxidase"/>
</dbReference>
<evidence type="ECO:0000259" key="6">
    <source>
        <dbReference type="Pfam" id="PF01593"/>
    </source>
</evidence>
<comment type="pathway">
    <text evidence="1 5">Carotenoid biosynthesis.</text>
</comment>
<dbReference type="GO" id="GO:0016491">
    <property type="term" value="F:oxidoreductase activity"/>
    <property type="evidence" value="ECO:0007669"/>
    <property type="project" value="UniProtKB-KW"/>
</dbReference>
<comment type="similarity">
    <text evidence="2 5">Belongs to the carotenoid/retinoid oxidoreductase family.</text>
</comment>
<dbReference type="PROSITE" id="PS00982">
    <property type="entry name" value="PHYTOENE_DH"/>
    <property type="match status" value="1"/>
</dbReference>
<keyword evidence="3 5" id="KW-0125">Carotenoid biosynthesis</keyword>
<protein>
    <submittedName>
        <fullName evidence="7">Phytoene desaturase</fullName>
        <ecNumber evidence="7">1.3.99.26</ecNumber>
        <ecNumber evidence="7">1.3.99.28</ecNumber>
        <ecNumber evidence="7">1.3.99.29</ecNumber>
        <ecNumber evidence="7">1.3.99.31</ecNumber>
    </submittedName>
</protein>
<proteinExistence type="inferred from homology"/>
<dbReference type="PANTHER" id="PTHR43734:SF1">
    <property type="entry name" value="PHYTOENE DESATURASE"/>
    <property type="match status" value="1"/>
</dbReference>
<evidence type="ECO:0000256" key="5">
    <source>
        <dbReference type="RuleBase" id="RU362075"/>
    </source>
</evidence>
<keyword evidence="4 5" id="KW-0560">Oxidoreductase</keyword>